<dbReference type="EMBL" id="CP011269">
    <property type="protein sequence ID" value="ALI25490.1"/>
    <property type="molecule type" value="Genomic_DNA"/>
</dbReference>
<organism evidence="2 3">
    <name type="scientific">Mycolicibacterium fortuitum</name>
    <name type="common">Mycobacterium fortuitum</name>
    <dbReference type="NCBI Taxonomy" id="1766"/>
    <lineage>
        <taxon>Bacteria</taxon>
        <taxon>Bacillati</taxon>
        <taxon>Actinomycetota</taxon>
        <taxon>Actinomycetes</taxon>
        <taxon>Mycobacteriales</taxon>
        <taxon>Mycobacteriaceae</taxon>
        <taxon>Mycolicibacterium</taxon>
    </lineage>
</organism>
<proteinExistence type="predicted"/>
<evidence type="ECO:0000256" key="1">
    <source>
        <dbReference type="SAM" id="MobiDB-lite"/>
    </source>
</evidence>
<accession>A0A0N9XAD8</accession>
<keyword evidence="3" id="KW-1185">Reference proteome</keyword>
<evidence type="ECO:0000313" key="3">
    <source>
        <dbReference type="Proteomes" id="UP000057134"/>
    </source>
</evidence>
<protein>
    <submittedName>
        <fullName evidence="2">Uncharacterized protein</fullName>
    </submittedName>
</protein>
<evidence type="ECO:0000313" key="2">
    <source>
        <dbReference type="EMBL" id="ALI25490.1"/>
    </source>
</evidence>
<dbReference type="KEGG" id="mft:XA26_16430"/>
<feature type="compositionally biased region" description="Polar residues" evidence="1">
    <location>
        <begin position="141"/>
        <end position="150"/>
    </location>
</feature>
<dbReference type="Proteomes" id="UP000057134">
    <property type="component" value="Chromosome"/>
</dbReference>
<name>A0A0N9XAD8_MYCFO</name>
<dbReference type="AlphaFoldDB" id="A0A0N9XAD8"/>
<dbReference type="STRING" id="1766.XA26_16430"/>
<gene>
    <name evidence="2" type="ORF">XA26_16430</name>
</gene>
<reference evidence="2 3" key="1">
    <citation type="journal article" date="2015" name="MBio">
        <title>Enzymatic Degradation of Phenazines Can Generate Energy and Protect Sensitive Organisms from Toxicity.</title>
        <authorList>
            <person name="Costa K.C."/>
            <person name="Bergkessel M."/>
            <person name="Saunders S."/>
            <person name="Korlach J."/>
            <person name="Newman D.K."/>
        </authorList>
    </citation>
    <scope>NUCLEOTIDE SEQUENCE [LARGE SCALE GENOMIC DNA]</scope>
    <source>
        <strain evidence="2 3">CT6</strain>
    </source>
</reference>
<feature type="region of interest" description="Disordered" evidence="1">
    <location>
        <begin position="132"/>
        <end position="152"/>
    </location>
</feature>
<sequence>MVYPVFDLLPGMAVGAAGAFTPGVNRLPPVGLIDFSVGSTEGGGVEVAGAVVVVVVVVGVVVSGPFCSSVPHAAVNEIIPMTAAPPAMTVNRRVNCPDFMMLSSLSPVLLQILSSANRCGFPLPATQMAAQSHPEAGAGGANSNSESARPQNGPCRPWLSGLVVVGRGLTLSGGGCLLEPSNIYSKMIRY</sequence>